<gene>
    <name evidence="2" type="ORF">CYNAS_LOCUS10240</name>
</gene>
<evidence type="ECO:0000313" key="2">
    <source>
        <dbReference type="EMBL" id="CAJ0598257.1"/>
    </source>
</evidence>
<dbReference type="EMBL" id="CATQJL010000223">
    <property type="protein sequence ID" value="CAJ0598257.1"/>
    <property type="molecule type" value="Genomic_DNA"/>
</dbReference>
<comment type="caution">
    <text evidence="2">The sequence shown here is derived from an EMBL/GenBank/DDBJ whole genome shotgun (WGS) entry which is preliminary data.</text>
</comment>
<organism evidence="2 3">
    <name type="scientific">Cylicocyclus nassatus</name>
    <name type="common">Nematode worm</name>
    <dbReference type="NCBI Taxonomy" id="53992"/>
    <lineage>
        <taxon>Eukaryota</taxon>
        <taxon>Metazoa</taxon>
        <taxon>Ecdysozoa</taxon>
        <taxon>Nematoda</taxon>
        <taxon>Chromadorea</taxon>
        <taxon>Rhabditida</taxon>
        <taxon>Rhabditina</taxon>
        <taxon>Rhabditomorpha</taxon>
        <taxon>Strongyloidea</taxon>
        <taxon>Strongylidae</taxon>
        <taxon>Cylicocyclus</taxon>
    </lineage>
</organism>
<sequence>MSENRSVKGNAGGKRYTFRADMIEWQAVELERSRPTSVATTERAPSERVNEIIIDSSDEDESEEGRDFPMTSKASAPPADTHPMPPPAVTRPHPKEGQEATSGEPAKKKRKRSSAAMNV</sequence>
<protein>
    <submittedName>
        <fullName evidence="2">Uncharacterized protein</fullName>
    </submittedName>
</protein>
<evidence type="ECO:0000256" key="1">
    <source>
        <dbReference type="SAM" id="MobiDB-lite"/>
    </source>
</evidence>
<evidence type="ECO:0000313" key="3">
    <source>
        <dbReference type="Proteomes" id="UP001176961"/>
    </source>
</evidence>
<proteinExistence type="predicted"/>
<accession>A0AA36GU59</accession>
<keyword evidence="3" id="KW-1185">Reference proteome</keyword>
<dbReference type="Proteomes" id="UP001176961">
    <property type="component" value="Unassembled WGS sequence"/>
</dbReference>
<feature type="region of interest" description="Disordered" evidence="1">
    <location>
        <begin position="31"/>
        <end position="119"/>
    </location>
</feature>
<dbReference type="AlphaFoldDB" id="A0AA36GU59"/>
<reference evidence="2" key="1">
    <citation type="submission" date="2023-07" db="EMBL/GenBank/DDBJ databases">
        <authorList>
            <consortium name="CYATHOMIX"/>
        </authorList>
    </citation>
    <scope>NUCLEOTIDE SEQUENCE</scope>
    <source>
        <strain evidence="2">N/A</strain>
    </source>
</reference>
<name>A0AA36GU59_CYLNA</name>